<dbReference type="GO" id="GO:0003676">
    <property type="term" value="F:nucleic acid binding"/>
    <property type="evidence" value="ECO:0007669"/>
    <property type="project" value="InterPro"/>
</dbReference>
<feature type="domain" description="Exonuclease" evidence="1">
    <location>
        <begin position="10"/>
        <end position="139"/>
    </location>
</feature>
<organism evidence="2">
    <name type="scientific">marine sediment metagenome</name>
    <dbReference type="NCBI Taxonomy" id="412755"/>
    <lineage>
        <taxon>unclassified sequences</taxon>
        <taxon>metagenomes</taxon>
        <taxon>ecological metagenomes</taxon>
    </lineage>
</organism>
<dbReference type="InterPro" id="IPR013520">
    <property type="entry name" value="Ribonucl_H"/>
</dbReference>
<gene>
    <name evidence="2" type="ORF">S03H2_36648</name>
</gene>
<feature type="non-terminal residue" evidence="2">
    <location>
        <position position="151"/>
    </location>
</feature>
<dbReference type="Pfam" id="PF00929">
    <property type="entry name" value="RNase_T"/>
    <property type="match status" value="1"/>
</dbReference>
<comment type="caution">
    <text evidence="2">The sequence shown here is derived from an EMBL/GenBank/DDBJ whole genome shotgun (WGS) entry which is preliminary data.</text>
</comment>
<protein>
    <recommendedName>
        <fullName evidence="1">Exonuclease domain-containing protein</fullName>
    </recommendedName>
</protein>
<evidence type="ECO:0000313" key="2">
    <source>
        <dbReference type="EMBL" id="GAH57557.1"/>
    </source>
</evidence>
<dbReference type="GO" id="GO:0008408">
    <property type="term" value="F:3'-5' exonuclease activity"/>
    <property type="evidence" value="ECO:0007669"/>
    <property type="project" value="TreeGrafter"/>
</dbReference>
<dbReference type="CDD" id="cd06127">
    <property type="entry name" value="DEDDh"/>
    <property type="match status" value="1"/>
</dbReference>
<name>X1GK63_9ZZZZ</name>
<dbReference type="GO" id="GO:0045004">
    <property type="term" value="P:DNA replication proofreading"/>
    <property type="evidence" value="ECO:0007669"/>
    <property type="project" value="TreeGrafter"/>
</dbReference>
<dbReference type="PANTHER" id="PTHR30231">
    <property type="entry name" value="DNA POLYMERASE III SUBUNIT EPSILON"/>
    <property type="match status" value="1"/>
</dbReference>
<accession>X1GK63</accession>
<dbReference type="InterPro" id="IPR036397">
    <property type="entry name" value="RNaseH_sf"/>
</dbReference>
<sequence length="151" mass="17038">MLKNLKLERPIAFIDVETTGTHPHSDRIVELSIFRIQPDGSEDYRSHRVNPGVPIPAETTAVHGITDADVAEEPAFSQYAKGVCEFLDGCDISGFNVITFDLPFLEAELERAEVDFSCEDRQLVDVMVIYHQVEPREPGKSRKLKDAYLVY</sequence>
<reference evidence="2" key="1">
    <citation type="journal article" date="2014" name="Front. Microbiol.">
        <title>High frequency of phylogenetically diverse reductive dehalogenase-homologous genes in deep subseafloor sedimentary metagenomes.</title>
        <authorList>
            <person name="Kawai M."/>
            <person name="Futagami T."/>
            <person name="Toyoda A."/>
            <person name="Takaki Y."/>
            <person name="Nishi S."/>
            <person name="Hori S."/>
            <person name="Arai W."/>
            <person name="Tsubouchi T."/>
            <person name="Morono Y."/>
            <person name="Uchiyama I."/>
            <person name="Ito T."/>
            <person name="Fujiyama A."/>
            <person name="Inagaki F."/>
            <person name="Takami H."/>
        </authorList>
    </citation>
    <scope>NUCLEOTIDE SEQUENCE</scope>
    <source>
        <strain evidence="2">Expedition CK06-06</strain>
    </source>
</reference>
<dbReference type="AlphaFoldDB" id="X1GK63"/>
<dbReference type="Gene3D" id="3.30.420.10">
    <property type="entry name" value="Ribonuclease H-like superfamily/Ribonuclease H"/>
    <property type="match status" value="1"/>
</dbReference>
<dbReference type="InterPro" id="IPR012337">
    <property type="entry name" value="RNaseH-like_sf"/>
</dbReference>
<dbReference type="SMART" id="SM00479">
    <property type="entry name" value="EXOIII"/>
    <property type="match status" value="1"/>
</dbReference>
<dbReference type="SUPFAM" id="SSF53098">
    <property type="entry name" value="Ribonuclease H-like"/>
    <property type="match status" value="1"/>
</dbReference>
<dbReference type="PANTHER" id="PTHR30231:SF41">
    <property type="entry name" value="DNA POLYMERASE III SUBUNIT EPSILON"/>
    <property type="match status" value="1"/>
</dbReference>
<proteinExistence type="predicted"/>
<dbReference type="GO" id="GO:0005829">
    <property type="term" value="C:cytosol"/>
    <property type="evidence" value="ECO:0007669"/>
    <property type="project" value="TreeGrafter"/>
</dbReference>
<evidence type="ECO:0000259" key="1">
    <source>
        <dbReference type="SMART" id="SM00479"/>
    </source>
</evidence>
<dbReference type="EMBL" id="BARU01022502">
    <property type="protein sequence ID" value="GAH57557.1"/>
    <property type="molecule type" value="Genomic_DNA"/>
</dbReference>